<dbReference type="AlphaFoldDB" id="A0A0N8KQT3"/>
<dbReference type="InterPro" id="IPR038731">
    <property type="entry name" value="RgtA/B/C-like"/>
</dbReference>
<keyword evidence="4" id="KW-0808">Transferase</keyword>
<keyword evidence="3" id="KW-0328">Glycosyltransferase</keyword>
<feature type="transmembrane region" description="Helical" evidence="8">
    <location>
        <begin position="236"/>
        <end position="255"/>
    </location>
</feature>
<evidence type="ECO:0000313" key="11">
    <source>
        <dbReference type="Proteomes" id="UP000050360"/>
    </source>
</evidence>
<protein>
    <recommendedName>
        <fullName evidence="9">Glycosyltransferase RgtA/B/C/D-like domain-containing protein</fullName>
    </recommendedName>
</protein>
<feature type="transmembrane region" description="Helical" evidence="8">
    <location>
        <begin position="354"/>
        <end position="374"/>
    </location>
</feature>
<evidence type="ECO:0000259" key="9">
    <source>
        <dbReference type="Pfam" id="PF13231"/>
    </source>
</evidence>
<feature type="transmembrane region" description="Helical" evidence="8">
    <location>
        <begin position="440"/>
        <end position="458"/>
    </location>
</feature>
<comment type="caution">
    <text evidence="10">The sequence shown here is derived from an EMBL/GenBank/DDBJ whole genome shotgun (WGS) entry which is preliminary data.</text>
</comment>
<evidence type="ECO:0000256" key="5">
    <source>
        <dbReference type="ARBA" id="ARBA00022692"/>
    </source>
</evidence>
<dbReference type="PANTHER" id="PTHR33908">
    <property type="entry name" value="MANNOSYLTRANSFERASE YKCB-RELATED"/>
    <property type="match status" value="1"/>
</dbReference>
<comment type="subcellular location">
    <subcellularLocation>
        <location evidence="1">Cell membrane</location>
        <topology evidence="1">Multi-pass membrane protein</topology>
    </subcellularLocation>
</comment>
<dbReference type="InterPro" id="IPR050297">
    <property type="entry name" value="LipidA_mod_glycosyltrf_83"/>
</dbReference>
<keyword evidence="5 8" id="KW-0812">Transmembrane</keyword>
<dbReference type="Proteomes" id="UP000050360">
    <property type="component" value="Unassembled WGS sequence"/>
</dbReference>
<evidence type="ECO:0000256" key="8">
    <source>
        <dbReference type="SAM" id="Phobius"/>
    </source>
</evidence>
<evidence type="ECO:0000256" key="1">
    <source>
        <dbReference type="ARBA" id="ARBA00004651"/>
    </source>
</evidence>
<dbReference type="PANTHER" id="PTHR33908:SF11">
    <property type="entry name" value="MEMBRANE PROTEIN"/>
    <property type="match status" value="1"/>
</dbReference>
<dbReference type="GO" id="GO:0008610">
    <property type="term" value="P:lipid biosynthetic process"/>
    <property type="evidence" value="ECO:0007669"/>
    <property type="project" value="UniProtKB-ARBA"/>
</dbReference>
<feature type="transmembrane region" description="Helical" evidence="8">
    <location>
        <begin position="32"/>
        <end position="49"/>
    </location>
</feature>
<gene>
    <name evidence="10" type="ORF">MPEBLZ_02402</name>
</gene>
<name>A0A0N8KQT3_9EURY</name>
<reference evidence="10 11" key="1">
    <citation type="submission" date="2015-09" db="EMBL/GenBank/DDBJ databases">
        <title>A metagenomics-based metabolic model of nitrate-dependent anaerobic oxidation of methane by Methanoperedens-like archaea.</title>
        <authorList>
            <person name="Arshad A."/>
            <person name="Speth D.R."/>
            <person name="De Graaf R.M."/>
            <person name="Op Den Camp H.J."/>
            <person name="Jetten M.S."/>
            <person name="Welte C.U."/>
        </authorList>
    </citation>
    <scope>NUCLEOTIDE SEQUENCE [LARGE SCALE GENOMIC DNA]</scope>
</reference>
<organism evidence="10 11">
    <name type="scientific">Candidatus Methanoperedens nitratireducens</name>
    <dbReference type="NCBI Taxonomy" id="1392998"/>
    <lineage>
        <taxon>Archaea</taxon>
        <taxon>Methanobacteriati</taxon>
        <taxon>Methanobacteriota</taxon>
        <taxon>Stenosarchaea group</taxon>
        <taxon>Methanomicrobia</taxon>
        <taxon>Methanosarcinales</taxon>
        <taxon>ANME-2 cluster</taxon>
        <taxon>Candidatus Methanoperedentaceae</taxon>
        <taxon>Candidatus Methanoperedens</taxon>
    </lineage>
</organism>
<evidence type="ECO:0000256" key="7">
    <source>
        <dbReference type="ARBA" id="ARBA00023136"/>
    </source>
</evidence>
<proteinExistence type="predicted"/>
<evidence type="ECO:0000256" key="2">
    <source>
        <dbReference type="ARBA" id="ARBA00022475"/>
    </source>
</evidence>
<evidence type="ECO:0000256" key="3">
    <source>
        <dbReference type="ARBA" id="ARBA00022676"/>
    </source>
</evidence>
<accession>A0A0N8KQT3</accession>
<feature type="domain" description="Glycosyltransferase RgtA/B/C/D-like" evidence="9">
    <location>
        <begin position="214"/>
        <end position="367"/>
    </location>
</feature>
<feature type="transmembrane region" description="Helical" evidence="8">
    <location>
        <begin position="69"/>
        <end position="88"/>
    </location>
</feature>
<feature type="transmembrane region" description="Helical" evidence="8">
    <location>
        <begin position="94"/>
        <end position="111"/>
    </location>
</feature>
<keyword evidence="2" id="KW-1003">Cell membrane</keyword>
<dbReference type="GO" id="GO:0016763">
    <property type="term" value="F:pentosyltransferase activity"/>
    <property type="evidence" value="ECO:0007669"/>
    <property type="project" value="TreeGrafter"/>
</dbReference>
<sequence length="638" mass="75156">MILRNLLVVYVILLLFDNISPGNVGFYFDLNNFLYLLIGLGAVYLLFYLEKLEKFDKIKFDIVNKYISYAFLGLLMILVVQSILPQIVPELAKTPLMVAVVAMGAVTFYLGRDKLEAIEKEAQQEKNDEKKREMEFREVYSGVNRIWGVRYVAKKIYIEGFYFWGLISIFILLVILYFLNLSTIKYINTDEARLFYDAKLIIEGSIPFKDFDARSPLIIYFLSIFIKIFGESLERIYIISICLVILTTFLLYILVKRLTNKQIALITIFIFGIAPINIMMLYVKTQTFQIPLILYSILSYDNYLIKKNNKYLILSGLFMLFALVCRESSLFFLSAFMVLIFIREKEQRISKLKVLIIFSAIITVIFFVIFSLFFTNKDVQMTSYLAKISLNIDMENNARILNVPFYFSYGYLLLFFISFINLPLILPYRNKLKDKIYPILLPYIVIFCLIPFYIYLLLYNGFWEQYLMEFAPFYSMIIGITIYILIRSMNTKILRILCFILIFALIIPYNLDSYIFIKGDTGAYNLEGVKAVSAYIHETTLEGEYIFGGNPIYSFLADRPHFMKLSAMYYEPEDVIRVFQNMEITPPVIIIEDSYIRRYYLINDEFKKFLESKYSIDKEFSYEAYGRKWSAKVYRFIE</sequence>
<evidence type="ECO:0000256" key="6">
    <source>
        <dbReference type="ARBA" id="ARBA00022989"/>
    </source>
</evidence>
<evidence type="ECO:0000313" key="10">
    <source>
        <dbReference type="EMBL" id="KPQ43018.1"/>
    </source>
</evidence>
<feature type="transmembrane region" description="Helical" evidence="8">
    <location>
        <begin position="493"/>
        <end position="511"/>
    </location>
</feature>
<keyword evidence="7 8" id="KW-0472">Membrane</keyword>
<feature type="transmembrane region" description="Helical" evidence="8">
    <location>
        <begin position="311"/>
        <end position="342"/>
    </location>
</feature>
<dbReference type="GO" id="GO:0005886">
    <property type="term" value="C:plasma membrane"/>
    <property type="evidence" value="ECO:0007669"/>
    <property type="project" value="UniProtKB-SubCell"/>
</dbReference>
<feature type="transmembrane region" description="Helical" evidence="8">
    <location>
        <begin position="160"/>
        <end position="179"/>
    </location>
</feature>
<dbReference type="Pfam" id="PF13231">
    <property type="entry name" value="PMT_2"/>
    <property type="match status" value="1"/>
</dbReference>
<evidence type="ECO:0000256" key="4">
    <source>
        <dbReference type="ARBA" id="ARBA00022679"/>
    </source>
</evidence>
<feature type="transmembrane region" description="Helical" evidence="8">
    <location>
        <begin position="406"/>
        <end position="428"/>
    </location>
</feature>
<feature type="transmembrane region" description="Helical" evidence="8">
    <location>
        <begin position="470"/>
        <end position="486"/>
    </location>
</feature>
<dbReference type="EMBL" id="LKCM01000186">
    <property type="protein sequence ID" value="KPQ43018.1"/>
    <property type="molecule type" value="Genomic_DNA"/>
</dbReference>
<keyword evidence="6 8" id="KW-1133">Transmembrane helix</keyword>
<feature type="transmembrane region" description="Helical" evidence="8">
    <location>
        <begin position="262"/>
        <end position="283"/>
    </location>
</feature>